<evidence type="ECO:0000313" key="3">
    <source>
        <dbReference type="WBParaSite" id="Pan_g6160.t1"/>
    </source>
</evidence>
<dbReference type="WBParaSite" id="Pan_g6160.t1">
    <property type="protein sequence ID" value="Pan_g6160.t1"/>
    <property type="gene ID" value="Pan_g6160"/>
</dbReference>
<feature type="region of interest" description="Disordered" evidence="1">
    <location>
        <begin position="1"/>
        <end position="55"/>
    </location>
</feature>
<dbReference type="AlphaFoldDB" id="A0A7E4W3R3"/>
<reference evidence="3" key="2">
    <citation type="submission" date="2020-10" db="UniProtKB">
        <authorList>
            <consortium name="WormBaseParasite"/>
        </authorList>
    </citation>
    <scope>IDENTIFICATION</scope>
</reference>
<evidence type="ECO:0000256" key="1">
    <source>
        <dbReference type="SAM" id="MobiDB-lite"/>
    </source>
</evidence>
<proteinExistence type="predicted"/>
<name>A0A7E4W3R3_PANRE</name>
<dbReference type="Proteomes" id="UP000492821">
    <property type="component" value="Unassembled WGS sequence"/>
</dbReference>
<protein>
    <submittedName>
        <fullName evidence="3">Ovule protein</fullName>
    </submittedName>
</protein>
<organism evidence="2 3">
    <name type="scientific">Panagrellus redivivus</name>
    <name type="common">Microworm</name>
    <dbReference type="NCBI Taxonomy" id="6233"/>
    <lineage>
        <taxon>Eukaryota</taxon>
        <taxon>Metazoa</taxon>
        <taxon>Ecdysozoa</taxon>
        <taxon>Nematoda</taxon>
        <taxon>Chromadorea</taxon>
        <taxon>Rhabditida</taxon>
        <taxon>Tylenchina</taxon>
        <taxon>Panagrolaimomorpha</taxon>
        <taxon>Panagrolaimoidea</taxon>
        <taxon>Panagrolaimidae</taxon>
        <taxon>Panagrellus</taxon>
    </lineage>
</organism>
<reference evidence="2" key="1">
    <citation type="journal article" date="2013" name="Genetics">
        <title>The draft genome and transcriptome of Panagrellus redivivus are shaped by the harsh demands of a free-living lifestyle.</title>
        <authorList>
            <person name="Srinivasan J."/>
            <person name="Dillman A.R."/>
            <person name="Macchietto M.G."/>
            <person name="Heikkinen L."/>
            <person name="Lakso M."/>
            <person name="Fracchia K.M."/>
            <person name="Antoshechkin I."/>
            <person name="Mortazavi A."/>
            <person name="Wong G."/>
            <person name="Sternberg P.W."/>
        </authorList>
    </citation>
    <scope>NUCLEOTIDE SEQUENCE [LARGE SCALE GENOMIC DNA]</scope>
    <source>
        <strain evidence="2">MT8872</strain>
    </source>
</reference>
<evidence type="ECO:0000313" key="2">
    <source>
        <dbReference type="Proteomes" id="UP000492821"/>
    </source>
</evidence>
<sequence>MSKSPPAHSPMLFPQKLPKRTSCETTFKGLRHRGTSKSKQPTPRDDRHSVSFSPSSWSFTFFSQRKDE</sequence>
<accession>A0A7E4W3R3</accession>
<keyword evidence="2" id="KW-1185">Reference proteome</keyword>